<evidence type="ECO:0000313" key="12">
    <source>
        <dbReference type="Proteomes" id="UP000015462"/>
    </source>
</evidence>
<dbReference type="InterPro" id="IPR015879">
    <property type="entry name" value="Ring_hydroxy_dOase_asu_C_dom"/>
</dbReference>
<sequence length="438" mass="50572">MTNNTDYHQFIDNDEGWVDRRIFWEEEIYEQELKQIFAKSWQFIAHDSMIPNANDFYTTYMGEDGVIGARQKDGNVRVFLNSCPHRGNKFCFADEGNARSFICNYHGWSFGIDGKLGALANEHVYDEGDIDKEKWSPKQARVETYKGLIFATFDQDAPSLDEWLGDFRWYLDMMFDNDGETEFIDGGIKSYVNANWKFGVENFVGDAYHALWNHDSGLKAMNKGEGFGPAVTENSYHASINGHGWEFGTDGYADVVIGGSEKWLNYVRDIIKPKIKEKYGELRSNIFGSLASVSLFPNISFLPGIQTFRVWLPRGPKKLELRVFTIVNKNMPEEIKQEINNACMMTFNPAGVLEMDDGENWEGNTQVNKGYLTRQEKLHYGCGITREIEHEELPGIIYKGQFNDANQRHFYTRWADLMNADSWNDVPTRYRPRHTKNN</sequence>
<protein>
    <submittedName>
        <fullName evidence="11">Aromatic-ring-hydroxylating dioxygenase subunit alpha-like protein</fullName>
    </submittedName>
</protein>
<dbReference type="InterPro" id="IPR001663">
    <property type="entry name" value="Rng_hydr_dOase-A"/>
</dbReference>
<dbReference type="GO" id="GO:0051537">
    <property type="term" value="F:2 iron, 2 sulfur cluster binding"/>
    <property type="evidence" value="ECO:0007669"/>
    <property type="project" value="UniProtKB-KW"/>
</dbReference>
<evidence type="ECO:0000259" key="10">
    <source>
        <dbReference type="PROSITE" id="PS51296"/>
    </source>
</evidence>
<dbReference type="Gene3D" id="2.102.10.10">
    <property type="entry name" value="Rieske [2Fe-2S] iron-sulphur domain"/>
    <property type="match status" value="1"/>
</dbReference>
<keyword evidence="4" id="KW-0058">Aromatic hydrocarbons catabolism</keyword>
<dbReference type="Proteomes" id="UP000015462">
    <property type="component" value="Unassembled WGS sequence"/>
</dbReference>
<dbReference type="Pfam" id="PF00355">
    <property type="entry name" value="Rieske"/>
    <property type="match status" value="1"/>
</dbReference>
<dbReference type="PANTHER" id="PTHR43756:SF1">
    <property type="entry name" value="3-PHENYLPROPIONATE_CINNAMIC ACID DIOXYGENASE SUBUNIT ALPHA"/>
    <property type="match status" value="1"/>
</dbReference>
<dbReference type="RefSeq" id="WP_015005744.1">
    <property type="nucleotide sequence ID" value="NZ_JBLWZB010000003.1"/>
</dbReference>
<evidence type="ECO:0000256" key="8">
    <source>
        <dbReference type="ARBA" id="ARBA00023014"/>
    </source>
</evidence>
<keyword evidence="8" id="KW-0411">Iron-sulfur</keyword>
<dbReference type="EMBL" id="ASHL01000001">
    <property type="protein sequence ID" value="EPD13901.1"/>
    <property type="molecule type" value="Genomic_DNA"/>
</dbReference>
<evidence type="ECO:0000256" key="9">
    <source>
        <dbReference type="ARBA" id="ARBA00023027"/>
    </source>
</evidence>
<evidence type="ECO:0000313" key="11">
    <source>
        <dbReference type="EMBL" id="EPD13901.1"/>
    </source>
</evidence>
<dbReference type="Pfam" id="PF00848">
    <property type="entry name" value="Ring_hydroxyl_A"/>
    <property type="match status" value="1"/>
</dbReference>
<dbReference type="PROSITE" id="PS51296">
    <property type="entry name" value="RIESKE"/>
    <property type="match status" value="1"/>
</dbReference>
<dbReference type="AlphaFoldDB" id="A0AB33Z4P8"/>
<reference evidence="11 12" key="1">
    <citation type="journal article" date="2013" name="Genome Announc.">
        <title>Genome Sequence of the Pyrene- and Fluoranthene-Degrading Bacterium Cycloclasticus sp. Strain PY97M.</title>
        <authorList>
            <person name="Cui Z."/>
            <person name="Xu G."/>
            <person name="Li Q."/>
            <person name="Gao W."/>
            <person name="Zheng L."/>
        </authorList>
    </citation>
    <scope>NUCLEOTIDE SEQUENCE [LARGE SCALE GENOMIC DNA]</scope>
    <source>
        <strain evidence="11 12">PY97M</strain>
    </source>
</reference>
<comment type="similarity">
    <text evidence="1">Belongs to the bacterial ring-hydroxylating dioxygenase alpha subunit family.</text>
</comment>
<dbReference type="PRINTS" id="PR00090">
    <property type="entry name" value="RNGDIOXGNASE"/>
</dbReference>
<evidence type="ECO:0000256" key="4">
    <source>
        <dbReference type="ARBA" id="ARBA00022797"/>
    </source>
</evidence>
<keyword evidence="6" id="KW-0560">Oxidoreductase</keyword>
<dbReference type="InterPro" id="IPR043266">
    <property type="entry name" value="RHO_NdoB-like_C"/>
</dbReference>
<keyword evidence="7" id="KW-0408">Iron</keyword>
<dbReference type="GO" id="GO:0051213">
    <property type="term" value="F:dioxygenase activity"/>
    <property type="evidence" value="ECO:0007669"/>
    <property type="project" value="UniProtKB-KW"/>
</dbReference>
<evidence type="ECO:0000256" key="6">
    <source>
        <dbReference type="ARBA" id="ARBA00023002"/>
    </source>
</evidence>
<evidence type="ECO:0000256" key="3">
    <source>
        <dbReference type="ARBA" id="ARBA00022723"/>
    </source>
</evidence>
<proteinExistence type="inferred from homology"/>
<evidence type="ECO:0000256" key="1">
    <source>
        <dbReference type="ARBA" id="ARBA00008751"/>
    </source>
</evidence>
<comment type="caution">
    <text evidence="11">The sequence shown here is derived from an EMBL/GenBank/DDBJ whole genome shotgun (WGS) entry which is preliminary data.</text>
</comment>
<keyword evidence="9" id="KW-0520">NAD</keyword>
<keyword evidence="5 11" id="KW-0223">Dioxygenase</keyword>
<evidence type="ECO:0000256" key="2">
    <source>
        <dbReference type="ARBA" id="ARBA00022714"/>
    </source>
</evidence>
<dbReference type="InterPro" id="IPR036922">
    <property type="entry name" value="Rieske_2Fe-2S_sf"/>
</dbReference>
<feature type="domain" description="Rieske" evidence="10">
    <location>
        <begin position="41"/>
        <end position="151"/>
    </location>
</feature>
<accession>A0AB33Z4P8</accession>
<dbReference type="GO" id="GO:0005506">
    <property type="term" value="F:iron ion binding"/>
    <property type="evidence" value="ECO:0007669"/>
    <property type="project" value="InterPro"/>
</dbReference>
<dbReference type="PROSITE" id="PS00570">
    <property type="entry name" value="RING_HYDROXYL_ALPHA"/>
    <property type="match status" value="1"/>
</dbReference>
<keyword evidence="12" id="KW-1185">Reference proteome</keyword>
<dbReference type="InterPro" id="IPR017941">
    <property type="entry name" value="Rieske_2Fe-2S"/>
</dbReference>
<dbReference type="SUPFAM" id="SSF55961">
    <property type="entry name" value="Bet v1-like"/>
    <property type="match status" value="1"/>
</dbReference>
<keyword evidence="3" id="KW-0479">Metal-binding</keyword>
<dbReference type="PANTHER" id="PTHR43756">
    <property type="entry name" value="CHOLINE MONOOXYGENASE, CHLOROPLASTIC"/>
    <property type="match status" value="1"/>
</dbReference>
<evidence type="ECO:0000256" key="5">
    <source>
        <dbReference type="ARBA" id="ARBA00022964"/>
    </source>
</evidence>
<dbReference type="SUPFAM" id="SSF50022">
    <property type="entry name" value="ISP domain"/>
    <property type="match status" value="1"/>
</dbReference>
<dbReference type="CDD" id="cd08881">
    <property type="entry name" value="RHO_alpha_C_NDO-like"/>
    <property type="match status" value="1"/>
</dbReference>
<name>A0AB33Z4P8_9GAMM</name>
<gene>
    <name evidence="11" type="ORF">L196_00340</name>
</gene>
<dbReference type="Gene3D" id="3.90.380.10">
    <property type="entry name" value="Naphthalene 1,2-dioxygenase Alpha Subunit, Chain A, domain 1"/>
    <property type="match status" value="1"/>
</dbReference>
<keyword evidence="2" id="KW-0001">2Fe-2S</keyword>
<dbReference type="InterPro" id="IPR015881">
    <property type="entry name" value="ARHD_Rieske_2Fe_2S"/>
</dbReference>
<evidence type="ECO:0000256" key="7">
    <source>
        <dbReference type="ARBA" id="ARBA00023004"/>
    </source>
</evidence>
<organism evidence="11 12">
    <name type="scientific">Cycloclasticus pugetii</name>
    <dbReference type="NCBI Taxonomy" id="34068"/>
    <lineage>
        <taxon>Bacteria</taxon>
        <taxon>Pseudomonadati</taxon>
        <taxon>Pseudomonadota</taxon>
        <taxon>Gammaproteobacteria</taxon>
        <taxon>Thiotrichales</taxon>
        <taxon>Piscirickettsiaceae</taxon>
        <taxon>Cycloclasticus</taxon>
    </lineage>
</organism>